<dbReference type="GO" id="GO:0015036">
    <property type="term" value="F:disulfide oxidoreductase activity"/>
    <property type="evidence" value="ECO:0007669"/>
    <property type="project" value="UniProtKB-ARBA"/>
</dbReference>
<evidence type="ECO:0000259" key="3">
    <source>
        <dbReference type="PROSITE" id="PS51352"/>
    </source>
</evidence>
<dbReference type="InterPro" id="IPR050824">
    <property type="entry name" value="Thiol_disulfide_DsbA"/>
</dbReference>
<proteinExistence type="predicted"/>
<dbReference type="PROSITE" id="PS51352">
    <property type="entry name" value="THIOREDOXIN_2"/>
    <property type="match status" value="1"/>
</dbReference>
<accession>A0A1T4VK46</accession>
<dbReference type="STRING" id="83771.SAMN02910357_00250"/>
<dbReference type="InterPro" id="IPR036249">
    <property type="entry name" value="Thioredoxin-like_sf"/>
</dbReference>
<dbReference type="InterPro" id="IPR017937">
    <property type="entry name" value="Thioredoxin_CS"/>
</dbReference>
<dbReference type="Gene3D" id="3.40.30.10">
    <property type="entry name" value="Glutaredoxin"/>
    <property type="match status" value="1"/>
</dbReference>
<evidence type="ECO:0000256" key="1">
    <source>
        <dbReference type="ARBA" id="ARBA00023284"/>
    </source>
</evidence>
<evidence type="ECO:0000313" key="4">
    <source>
        <dbReference type="EMBL" id="SKA65332.1"/>
    </source>
</evidence>
<dbReference type="InterPro" id="IPR013766">
    <property type="entry name" value="Thioredoxin_domain"/>
</dbReference>
<evidence type="ECO:0000313" key="5">
    <source>
        <dbReference type="Proteomes" id="UP000242432"/>
    </source>
</evidence>
<dbReference type="InterPro" id="IPR041205">
    <property type="entry name" value="ScsC_N"/>
</dbReference>
<gene>
    <name evidence="4" type="ORF">SAMN02745213_01642</name>
</gene>
<organism evidence="4 5">
    <name type="scientific">Succinivibrio dextrinosolvens DSM 3072</name>
    <dbReference type="NCBI Taxonomy" id="1123324"/>
    <lineage>
        <taxon>Bacteria</taxon>
        <taxon>Pseudomonadati</taxon>
        <taxon>Pseudomonadota</taxon>
        <taxon>Gammaproteobacteria</taxon>
        <taxon>Aeromonadales</taxon>
        <taxon>Succinivibrionaceae</taxon>
        <taxon>Succinivibrio</taxon>
    </lineage>
</organism>
<dbReference type="Pfam" id="PF18312">
    <property type="entry name" value="ScsC_N"/>
    <property type="match status" value="1"/>
</dbReference>
<reference evidence="5" key="1">
    <citation type="submission" date="2017-02" db="EMBL/GenBank/DDBJ databases">
        <authorList>
            <person name="Varghese N."/>
            <person name="Submissions S."/>
        </authorList>
    </citation>
    <scope>NUCLEOTIDE SEQUENCE [LARGE SCALE GENOMIC DNA]</scope>
    <source>
        <strain evidence="5">DSM 3072</strain>
    </source>
</reference>
<dbReference type="Pfam" id="PF13462">
    <property type="entry name" value="Thioredoxin_4"/>
    <property type="match status" value="1"/>
</dbReference>
<evidence type="ECO:0000256" key="2">
    <source>
        <dbReference type="SAM" id="SignalP"/>
    </source>
</evidence>
<dbReference type="AlphaFoldDB" id="A0A1T4VK46"/>
<keyword evidence="4" id="KW-0413">Isomerase</keyword>
<sequence length="235" mass="26928">MKKLLKTIITATLLASSASYAAPIDADTKKEIEAIIDDYVSNHPEIIINAMKKLERDEQLKTQQAFLDIIKDYRASDRHPFLGKKNSKHYIIEFFDFNCGYCKVMEPFFEKALKEYELQIIYVNIPVIRAESAQLAYLGQALYDTDPNMYFKFHKHFMTPDNKKADEESVKALFKNIGADYDAVVKKISSSKNTIDENIKDSFKLKISGTPYLIIDGQEIRGAITSYDQLKSVLK</sequence>
<name>A0A1T4VK46_9GAMM</name>
<dbReference type="EMBL" id="FUXX01000029">
    <property type="protein sequence ID" value="SKA65332.1"/>
    <property type="molecule type" value="Genomic_DNA"/>
</dbReference>
<dbReference type="PANTHER" id="PTHR35891:SF3">
    <property type="entry name" value="THIOL:DISULFIDE INTERCHANGE PROTEIN DSBL"/>
    <property type="match status" value="1"/>
</dbReference>
<feature type="domain" description="Thioredoxin" evidence="3">
    <location>
        <begin position="49"/>
        <end position="235"/>
    </location>
</feature>
<dbReference type="InterPro" id="IPR012336">
    <property type="entry name" value="Thioredoxin-like_fold"/>
</dbReference>
<feature type="signal peptide" evidence="2">
    <location>
        <begin position="1"/>
        <end position="21"/>
    </location>
</feature>
<keyword evidence="1" id="KW-0676">Redox-active center</keyword>
<keyword evidence="5" id="KW-1185">Reference proteome</keyword>
<dbReference type="SUPFAM" id="SSF52833">
    <property type="entry name" value="Thioredoxin-like"/>
    <property type="match status" value="1"/>
</dbReference>
<dbReference type="RefSeq" id="WP_078929047.1">
    <property type="nucleotide sequence ID" value="NZ_FUXX01000029.1"/>
</dbReference>
<feature type="chain" id="PRO_5013341151" evidence="2">
    <location>
        <begin position="22"/>
        <end position="235"/>
    </location>
</feature>
<dbReference type="GO" id="GO:0016853">
    <property type="term" value="F:isomerase activity"/>
    <property type="evidence" value="ECO:0007669"/>
    <property type="project" value="UniProtKB-KW"/>
</dbReference>
<dbReference type="PANTHER" id="PTHR35891">
    <property type="entry name" value="THIOL:DISULFIDE INTERCHANGE PROTEIN DSBA"/>
    <property type="match status" value="1"/>
</dbReference>
<dbReference type="PROSITE" id="PS00194">
    <property type="entry name" value="THIOREDOXIN_1"/>
    <property type="match status" value="1"/>
</dbReference>
<protein>
    <submittedName>
        <fullName evidence="4">Protein-disulfide isomerase</fullName>
    </submittedName>
</protein>
<keyword evidence="2" id="KW-0732">Signal</keyword>
<dbReference type="Proteomes" id="UP000242432">
    <property type="component" value="Unassembled WGS sequence"/>
</dbReference>